<dbReference type="Proteomes" id="UP000652354">
    <property type="component" value="Unassembled WGS sequence"/>
</dbReference>
<gene>
    <name evidence="2" type="ORF">Dac01nite_09240</name>
</gene>
<dbReference type="InterPro" id="IPR045584">
    <property type="entry name" value="Pilin-like"/>
</dbReference>
<dbReference type="AlphaFoldDB" id="A0A919Q107"/>
<evidence type="ECO:0000256" key="1">
    <source>
        <dbReference type="SAM" id="Phobius"/>
    </source>
</evidence>
<dbReference type="SUPFAM" id="SSF54523">
    <property type="entry name" value="Pili subunits"/>
    <property type="match status" value="1"/>
</dbReference>
<dbReference type="NCBIfam" id="TIGR02532">
    <property type="entry name" value="IV_pilin_GFxxxE"/>
    <property type="match status" value="1"/>
</dbReference>
<keyword evidence="1" id="KW-1133">Transmembrane helix</keyword>
<accession>A0A919Q107</accession>
<evidence type="ECO:0000313" key="2">
    <source>
        <dbReference type="EMBL" id="GIG54172.1"/>
    </source>
</evidence>
<evidence type="ECO:0008006" key="4">
    <source>
        <dbReference type="Google" id="ProtNLM"/>
    </source>
</evidence>
<dbReference type="RefSeq" id="WP_203653679.1">
    <property type="nucleotide sequence ID" value="NZ_BONR01000001.1"/>
</dbReference>
<protein>
    <recommendedName>
        <fullName evidence="4">Prepilin-type N-terminal cleavage/methylation domain-containing protein</fullName>
    </recommendedName>
</protein>
<comment type="caution">
    <text evidence="2">The sequence shown here is derived from an EMBL/GenBank/DDBJ whole genome shotgun (WGS) entry which is preliminary data.</text>
</comment>
<dbReference type="PROSITE" id="PS00409">
    <property type="entry name" value="PROKAR_NTER_METHYL"/>
    <property type="match status" value="1"/>
</dbReference>
<feature type="transmembrane region" description="Helical" evidence="1">
    <location>
        <begin position="12"/>
        <end position="38"/>
    </location>
</feature>
<evidence type="ECO:0000313" key="3">
    <source>
        <dbReference type="Proteomes" id="UP000652354"/>
    </source>
</evidence>
<dbReference type="Pfam" id="PF07963">
    <property type="entry name" value="N_methyl"/>
    <property type="match status" value="1"/>
</dbReference>
<dbReference type="Gene3D" id="3.30.700.10">
    <property type="entry name" value="Glycoprotein, Type 4 Pilin"/>
    <property type="match status" value="1"/>
</dbReference>
<keyword evidence="1" id="KW-0472">Membrane</keyword>
<sequence length="138" mass="14606">MEVPTSRRGSEAGFSLVELLVVIIIVGILAAVAIPLYLTHQAKSRDAATQSDAMNLGILVRAAFDESETGVVVTGDGTAYYIDGERVLGASPGVEFVQYTGGDIDNWCLELRHPGGEKSSSPGVRFDAQNGYVEQATC</sequence>
<organism evidence="2 3">
    <name type="scientific">Demequina activiva</name>
    <dbReference type="NCBI Taxonomy" id="1582364"/>
    <lineage>
        <taxon>Bacteria</taxon>
        <taxon>Bacillati</taxon>
        <taxon>Actinomycetota</taxon>
        <taxon>Actinomycetes</taxon>
        <taxon>Micrococcales</taxon>
        <taxon>Demequinaceae</taxon>
        <taxon>Demequina</taxon>
    </lineage>
</organism>
<name>A0A919Q107_9MICO</name>
<keyword evidence="1" id="KW-0812">Transmembrane</keyword>
<reference evidence="2" key="1">
    <citation type="submission" date="2021-01" db="EMBL/GenBank/DDBJ databases">
        <title>Whole genome shotgun sequence of Demequina activiva NBRC 110675.</title>
        <authorList>
            <person name="Komaki H."/>
            <person name="Tamura T."/>
        </authorList>
    </citation>
    <scope>NUCLEOTIDE SEQUENCE</scope>
    <source>
        <strain evidence="2">NBRC 110675</strain>
    </source>
</reference>
<dbReference type="EMBL" id="BONR01000001">
    <property type="protein sequence ID" value="GIG54172.1"/>
    <property type="molecule type" value="Genomic_DNA"/>
</dbReference>
<dbReference type="InterPro" id="IPR012902">
    <property type="entry name" value="N_methyl_site"/>
</dbReference>
<proteinExistence type="predicted"/>
<keyword evidence="3" id="KW-1185">Reference proteome</keyword>